<dbReference type="OrthoDB" id="6174426at2"/>
<organism evidence="3 4">
    <name type="scientific">Egicoccus halophilus</name>
    <dbReference type="NCBI Taxonomy" id="1670830"/>
    <lineage>
        <taxon>Bacteria</taxon>
        <taxon>Bacillati</taxon>
        <taxon>Actinomycetota</taxon>
        <taxon>Nitriliruptoria</taxon>
        <taxon>Egicoccales</taxon>
        <taxon>Egicoccaceae</taxon>
        <taxon>Egicoccus</taxon>
    </lineage>
</organism>
<evidence type="ECO:0000313" key="4">
    <source>
        <dbReference type="Proteomes" id="UP000650511"/>
    </source>
</evidence>
<reference evidence="3" key="2">
    <citation type="submission" date="2020-09" db="EMBL/GenBank/DDBJ databases">
        <authorList>
            <person name="Sun Q."/>
            <person name="Zhou Y."/>
        </authorList>
    </citation>
    <scope>NUCLEOTIDE SEQUENCE</scope>
    <source>
        <strain evidence="3">CGMCC 1.14988</strain>
    </source>
</reference>
<evidence type="ECO:0000313" key="3">
    <source>
        <dbReference type="EMBL" id="GGI09497.1"/>
    </source>
</evidence>
<evidence type="ECO:0000259" key="2">
    <source>
        <dbReference type="Pfam" id="PF00582"/>
    </source>
</evidence>
<dbReference type="AlphaFoldDB" id="A0A8J3EZ94"/>
<dbReference type="CDD" id="cd00293">
    <property type="entry name" value="USP-like"/>
    <property type="match status" value="1"/>
</dbReference>
<comment type="caution">
    <text evidence="3">The sequence shown here is derived from an EMBL/GenBank/DDBJ whole genome shotgun (WGS) entry which is preliminary data.</text>
</comment>
<accession>A0A8J3EZ94</accession>
<dbReference type="Pfam" id="PF00582">
    <property type="entry name" value="Usp"/>
    <property type="match status" value="1"/>
</dbReference>
<dbReference type="InterPro" id="IPR006016">
    <property type="entry name" value="UspA"/>
</dbReference>
<dbReference type="RefSeq" id="WP_130648891.1">
    <property type="nucleotide sequence ID" value="NZ_BMHA01000015.1"/>
</dbReference>
<evidence type="ECO:0000256" key="1">
    <source>
        <dbReference type="ARBA" id="ARBA00008791"/>
    </source>
</evidence>
<dbReference type="EMBL" id="BMHA01000015">
    <property type="protein sequence ID" value="GGI09497.1"/>
    <property type="molecule type" value="Genomic_DNA"/>
</dbReference>
<gene>
    <name evidence="3" type="ORF">GCM10011354_34370</name>
</gene>
<dbReference type="InterPro" id="IPR006015">
    <property type="entry name" value="Universal_stress_UspA"/>
</dbReference>
<name>A0A8J3EZ94_9ACTN</name>
<dbReference type="Gene3D" id="3.40.50.620">
    <property type="entry name" value="HUPs"/>
    <property type="match status" value="1"/>
</dbReference>
<comment type="similarity">
    <text evidence="1">Belongs to the universal stress protein A family.</text>
</comment>
<protein>
    <recommendedName>
        <fullName evidence="2">UspA domain-containing protein</fullName>
    </recommendedName>
</protein>
<dbReference type="PRINTS" id="PR01438">
    <property type="entry name" value="UNVRSLSTRESS"/>
</dbReference>
<proteinExistence type="inferred from homology"/>
<dbReference type="PANTHER" id="PTHR31964">
    <property type="entry name" value="ADENINE NUCLEOTIDE ALPHA HYDROLASES-LIKE SUPERFAMILY PROTEIN"/>
    <property type="match status" value="1"/>
</dbReference>
<sequence length="147" mass="15586">MNRIVVGIDASEHARRALEWAFAEAELRGAELELVHAYLRPEVAYVPGMVVTDIASDSELQAAARELVEEMVGKIVPRPTVPYEVTVQAGGAAGVLCGRAADADLAVVGARGLGGFRGLLLGSVSQQVVTHSLCPVVVVVPERRHHD</sequence>
<reference evidence="3" key="1">
    <citation type="journal article" date="2014" name="Int. J. Syst. Evol. Microbiol.">
        <title>Complete genome sequence of Corynebacterium casei LMG S-19264T (=DSM 44701T), isolated from a smear-ripened cheese.</title>
        <authorList>
            <consortium name="US DOE Joint Genome Institute (JGI-PGF)"/>
            <person name="Walter F."/>
            <person name="Albersmeier A."/>
            <person name="Kalinowski J."/>
            <person name="Ruckert C."/>
        </authorList>
    </citation>
    <scope>NUCLEOTIDE SEQUENCE</scope>
    <source>
        <strain evidence="3">CGMCC 1.14988</strain>
    </source>
</reference>
<dbReference type="InterPro" id="IPR014729">
    <property type="entry name" value="Rossmann-like_a/b/a_fold"/>
</dbReference>
<dbReference type="Proteomes" id="UP000650511">
    <property type="component" value="Unassembled WGS sequence"/>
</dbReference>
<feature type="domain" description="UspA" evidence="2">
    <location>
        <begin position="2"/>
        <end position="139"/>
    </location>
</feature>
<dbReference type="SUPFAM" id="SSF52402">
    <property type="entry name" value="Adenine nucleotide alpha hydrolases-like"/>
    <property type="match status" value="1"/>
</dbReference>
<dbReference type="PANTHER" id="PTHR31964:SF113">
    <property type="entry name" value="USPA DOMAIN-CONTAINING PROTEIN"/>
    <property type="match status" value="1"/>
</dbReference>
<keyword evidence="4" id="KW-1185">Reference proteome</keyword>